<evidence type="ECO:0000256" key="6">
    <source>
        <dbReference type="ARBA" id="ARBA00023284"/>
    </source>
</evidence>
<dbReference type="InterPro" id="IPR002109">
    <property type="entry name" value="Glutaredoxin"/>
</dbReference>
<dbReference type="GO" id="GO:0005759">
    <property type="term" value="C:mitochondrial matrix"/>
    <property type="evidence" value="ECO:0007669"/>
    <property type="project" value="TreeGrafter"/>
</dbReference>
<keyword evidence="6" id="KW-0676">Redox-active center</keyword>
<dbReference type="GO" id="GO:0051537">
    <property type="term" value="F:2 iron, 2 sulfur cluster binding"/>
    <property type="evidence" value="ECO:0007669"/>
    <property type="project" value="UniProtKB-KW"/>
</dbReference>
<sequence>MQSTMARGLSVVGRTLGATMSASLRQELPHGTNFAQRALPLMQGTSSARYFMSQHFDSPLSRGFAGNVNLAVTDSPGVRSYSTKLEDDSHDDFKPVSNVKASQDVTAYIDQCLKEHKVFIFMKGTPDAPQCGFSNMACQVLKTYGVAFGAANVLEDPELRETIKEYSKWPTIPQVYVDNEFLGGSDILMSMHQSGELAEALGVEKKE</sequence>
<dbReference type="GO" id="GO:0046872">
    <property type="term" value="F:metal ion binding"/>
    <property type="evidence" value="ECO:0007669"/>
    <property type="project" value="UniProtKB-KW"/>
</dbReference>
<dbReference type="PANTHER" id="PTHR10293:SF16">
    <property type="entry name" value="GLUTAREDOXIN-RELATED PROTEIN 5, MITOCHONDRIAL"/>
    <property type="match status" value="1"/>
</dbReference>
<evidence type="ECO:0000313" key="8">
    <source>
        <dbReference type="EMBL" id="CAD8648557.1"/>
    </source>
</evidence>
<evidence type="ECO:0000256" key="5">
    <source>
        <dbReference type="ARBA" id="ARBA00023014"/>
    </source>
</evidence>
<keyword evidence="4" id="KW-0408">Iron</keyword>
<evidence type="ECO:0000256" key="2">
    <source>
        <dbReference type="ARBA" id="ARBA00022714"/>
    </source>
</evidence>
<dbReference type="SUPFAM" id="SSF52833">
    <property type="entry name" value="Thioredoxin-like"/>
    <property type="match status" value="1"/>
</dbReference>
<name>A0A7S0QU97_9CHLO</name>
<dbReference type="InterPro" id="IPR036249">
    <property type="entry name" value="Thioredoxin-like_sf"/>
</dbReference>
<protein>
    <recommendedName>
        <fullName evidence="7">Glutaredoxin domain-containing protein</fullName>
    </recommendedName>
</protein>
<evidence type="ECO:0000256" key="4">
    <source>
        <dbReference type="ARBA" id="ARBA00023004"/>
    </source>
</evidence>
<keyword evidence="2" id="KW-0001">2Fe-2S</keyword>
<comment type="similarity">
    <text evidence="1">Belongs to the glutaredoxin family. CGFS subfamily.</text>
</comment>
<dbReference type="FunFam" id="3.40.30.10:FF:000005">
    <property type="entry name" value="Glutaredoxin 5"/>
    <property type="match status" value="1"/>
</dbReference>
<dbReference type="PANTHER" id="PTHR10293">
    <property type="entry name" value="GLUTAREDOXIN FAMILY MEMBER"/>
    <property type="match status" value="1"/>
</dbReference>
<dbReference type="EMBL" id="HBFA01001305">
    <property type="protein sequence ID" value="CAD8648557.1"/>
    <property type="molecule type" value="Transcribed_RNA"/>
</dbReference>
<reference evidence="8" key="1">
    <citation type="submission" date="2021-01" db="EMBL/GenBank/DDBJ databases">
        <authorList>
            <person name="Corre E."/>
            <person name="Pelletier E."/>
            <person name="Niang G."/>
            <person name="Scheremetjew M."/>
            <person name="Finn R."/>
            <person name="Kale V."/>
            <person name="Holt S."/>
            <person name="Cochrane G."/>
            <person name="Meng A."/>
            <person name="Brown T."/>
            <person name="Cohen L."/>
        </authorList>
    </citation>
    <scope>NUCLEOTIDE SEQUENCE</scope>
    <source>
        <strain evidence="8">CCMP722</strain>
    </source>
</reference>
<evidence type="ECO:0000256" key="1">
    <source>
        <dbReference type="ARBA" id="ARBA00008983"/>
    </source>
</evidence>
<dbReference type="NCBIfam" id="TIGR00365">
    <property type="entry name" value="Grx4 family monothiol glutaredoxin"/>
    <property type="match status" value="1"/>
</dbReference>
<gene>
    <name evidence="8" type="ORF">POBO1169_LOCUS621</name>
</gene>
<dbReference type="AlphaFoldDB" id="A0A7S0QU97"/>
<evidence type="ECO:0000256" key="3">
    <source>
        <dbReference type="ARBA" id="ARBA00022723"/>
    </source>
</evidence>
<dbReference type="Pfam" id="PF00462">
    <property type="entry name" value="Glutaredoxin"/>
    <property type="match status" value="1"/>
</dbReference>
<feature type="domain" description="Glutaredoxin" evidence="7">
    <location>
        <begin position="118"/>
        <end position="181"/>
    </location>
</feature>
<proteinExistence type="inferred from homology"/>
<keyword evidence="5" id="KW-0411">Iron-sulfur</keyword>
<accession>A0A7S0QU97</accession>
<organism evidence="8">
    <name type="scientific">Pyramimonas obovata</name>
    <dbReference type="NCBI Taxonomy" id="1411642"/>
    <lineage>
        <taxon>Eukaryota</taxon>
        <taxon>Viridiplantae</taxon>
        <taxon>Chlorophyta</taxon>
        <taxon>Pyramimonadophyceae</taxon>
        <taxon>Pyramimonadales</taxon>
        <taxon>Pyramimonadaceae</taxon>
        <taxon>Pyramimonas</taxon>
        <taxon>Pyramimonas incertae sedis</taxon>
    </lineage>
</organism>
<evidence type="ECO:0000259" key="7">
    <source>
        <dbReference type="Pfam" id="PF00462"/>
    </source>
</evidence>
<dbReference type="CDD" id="cd03028">
    <property type="entry name" value="GRX_PICOT_like"/>
    <property type="match status" value="1"/>
</dbReference>
<dbReference type="PROSITE" id="PS51354">
    <property type="entry name" value="GLUTAREDOXIN_2"/>
    <property type="match status" value="1"/>
</dbReference>
<dbReference type="InterPro" id="IPR004480">
    <property type="entry name" value="Monothiol_GRX-rel"/>
</dbReference>
<dbReference type="InterPro" id="IPR033658">
    <property type="entry name" value="GRX_PICOT-like"/>
</dbReference>
<keyword evidence="3" id="KW-0479">Metal-binding</keyword>
<dbReference type="Gene3D" id="3.40.30.10">
    <property type="entry name" value="Glutaredoxin"/>
    <property type="match status" value="1"/>
</dbReference>